<sequence>MIDQDSFWEEKLARPPFRGKRFTPEMMTKVELRVQRISRSRSVCPLPAAAMLILALGMLIILPVWISGHVMETSVPAGPQPGTEIEPPVDPAPFEPVIEPVKLELKEGDGGNLEFWKLLDADAYRGTDQTIIEFAKALMLRELGALSGQSVPADRLWEHVEDKKLLDRYDISSPWVQEVHIEQVIEQDGEVHYRLRLMLTDSTGSAFYETLRMNIAADTNLIREVQIIEDEDGDGHAEKPSNTESSSNNRIWHRDP</sequence>
<keyword evidence="2" id="KW-1133">Transmembrane helix</keyword>
<evidence type="ECO:0000313" key="4">
    <source>
        <dbReference type="Proteomes" id="UP000654993"/>
    </source>
</evidence>
<keyword evidence="2" id="KW-0812">Transmembrane</keyword>
<evidence type="ECO:0000256" key="1">
    <source>
        <dbReference type="SAM" id="MobiDB-lite"/>
    </source>
</evidence>
<evidence type="ECO:0000313" key="3">
    <source>
        <dbReference type="EMBL" id="GFR37984.1"/>
    </source>
</evidence>
<proteinExistence type="predicted"/>
<protein>
    <submittedName>
        <fullName evidence="3">Uncharacterized protein</fullName>
    </submittedName>
</protein>
<name>A0A916VFS9_9BACL</name>
<reference evidence="3" key="2">
    <citation type="journal article" date="2021" name="Data Brief">
        <title>Draft genome sequence data of the facultative, thermophilic, xylanolytic bacterium Paenibacillus sp. strain DA-C8.</title>
        <authorList>
            <person name="Chhe C."/>
            <person name="Uke A."/>
            <person name="Baramee S."/>
            <person name="Ungkulpasvich U."/>
            <person name="Tachaapaikoon C."/>
            <person name="Pason P."/>
            <person name="Waeonukul R."/>
            <person name="Ratanakhanokchai K."/>
            <person name="Kosugi A."/>
        </authorList>
    </citation>
    <scope>NUCLEOTIDE SEQUENCE</scope>
    <source>
        <strain evidence="3">DA-C8</strain>
    </source>
</reference>
<dbReference type="RefSeq" id="WP_200966245.1">
    <property type="nucleotide sequence ID" value="NZ_BMAQ01000009.1"/>
</dbReference>
<feature type="region of interest" description="Disordered" evidence="1">
    <location>
        <begin position="231"/>
        <end position="256"/>
    </location>
</feature>
<keyword evidence="4" id="KW-1185">Reference proteome</keyword>
<feature type="transmembrane region" description="Helical" evidence="2">
    <location>
        <begin position="43"/>
        <end position="66"/>
    </location>
</feature>
<keyword evidence="2" id="KW-0472">Membrane</keyword>
<accession>A0A916VFS9</accession>
<evidence type="ECO:0000256" key="2">
    <source>
        <dbReference type="SAM" id="Phobius"/>
    </source>
</evidence>
<dbReference type="AlphaFoldDB" id="A0A916VFS9"/>
<gene>
    <name evidence="3" type="ORF">PRECH8_12800</name>
</gene>
<reference evidence="3" key="1">
    <citation type="submission" date="2020-08" db="EMBL/GenBank/DDBJ databases">
        <authorList>
            <person name="Uke A."/>
            <person name="Chhe C."/>
            <person name="Baramee S."/>
            <person name="Kosugi A."/>
        </authorList>
    </citation>
    <scope>NUCLEOTIDE SEQUENCE</scope>
    <source>
        <strain evidence="3">DA-C8</strain>
    </source>
</reference>
<comment type="caution">
    <text evidence="3">The sequence shown here is derived from an EMBL/GenBank/DDBJ whole genome shotgun (WGS) entry which is preliminary data.</text>
</comment>
<organism evidence="3 4">
    <name type="scientific">Insulibacter thermoxylanivorax</name>
    <dbReference type="NCBI Taxonomy" id="2749268"/>
    <lineage>
        <taxon>Bacteria</taxon>
        <taxon>Bacillati</taxon>
        <taxon>Bacillota</taxon>
        <taxon>Bacilli</taxon>
        <taxon>Bacillales</taxon>
        <taxon>Paenibacillaceae</taxon>
        <taxon>Insulibacter</taxon>
    </lineage>
</organism>
<dbReference type="Proteomes" id="UP000654993">
    <property type="component" value="Unassembled WGS sequence"/>
</dbReference>
<dbReference type="EMBL" id="BMAQ01000009">
    <property type="protein sequence ID" value="GFR37984.1"/>
    <property type="molecule type" value="Genomic_DNA"/>
</dbReference>